<evidence type="ECO:0000256" key="1">
    <source>
        <dbReference type="ARBA" id="ARBA00004651"/>
    </source>
</evidence>
<sequence length="423" mass="44271">MASQAATNSGAGNRVVIAIAGVVMQVMLGAVYAWSVFSDSLSARYGGASATAVNFTFSITILTLGFAAFVGGLWMARSGPRIVAITAGVLYGLGIFLASFAESSLFLLYLTYGFMGGIGIGLGYIVPVATLIKWFPDKRGFITGIAVAGFGGGAFVTALIARSLVESIGVFSTFAILGVIYLIAVVGAGLFMKNPPEGWKPEGWEPEETTADDSSGVDYDLGGALKTWQWFALWALLFLNVTAGIAIITEAAPMAKEIAGVSALVAAGLVSIISVGNAVGRFVWAWFSDAIGRKWVFFVMFLLQAVLFLVLPFVGVYFLLAIIAFIIVSCYGGGFGTMPAFSADYFGSANVGKIYGLMLTAWGFGGVLGPLLISYIIDTTKSYTLAFYIIAGIMLASAVVAFIVRPPTRGSESPAAQPEGARA</sequence>
<keyword evidence="3 5" id="KW-1133">Transmembrane helix</keyword>
<dbReference type="GO" id="GO:0022857">
    <property type="term" value="F:transmembrane transporter activity"/>
    <property type="evidence" value="ECO:0007669"/>
    <property type="project" value="InterPro"/>
</dbReference>
<feature type="transmembrane region" description="Helical" evidence="5">
    <location>
        <begin position="354"/>
        <end position="377"/>
    </location>
</feature>
<feature type="transmembrane region" description="Helical" evidence="5">
    <location>
        <begin position="106"/>
        <end position="129"/>
    </location>
</feature>
<dbReference type="Pfam" id="PF07690">
    <property type="entry name" value="MFS_1"/>
    <property type="match status" value="1"/>
</dbReference>
<feature type="transmembrane region" description="Helical" evidence="5">
    <location>
        <begin position="82"/>
        <end position="100"/>
    </location>
</feature>
<evidence type="ECO:0000256" key="2">
    <source>
        <dbReference type="ARBA" id="ARBA00022692"/>
    </source>
</evidence>
<feature type="transmembrane region" description="Helical" evidence="5">
    <location>
        <begin position="55"/>
        <end position="75"/>
    </location>
</feature>
<keyword evidence="2 5" id="KW-0812">Transmembrane</keyword>
<accession>A0A6J4NCZ2</accession>
<dbReference type="InterPro" id="IPR011701">
    <property type="entry name" value="MFS"/>
</dbReference>
<dbReference type="Gene3D" id="1.20.1250.20">
    <property type="entry name" value="MFS general substrate transporter like domains"/>
    <property type="match status" value="2"/>
</dbReference>
<protein>
    <submittedName>
        <fullName evidence="7">Uncharacterized MFS-type transporter</fullName>
    </submittedName>
</protein>
<dbReference type="AlphaFoldDB" id="A0A6J4NCZ2"/>
<feature type="transmembrane region" description="Helical" evidence="5">
    <location>
        <begin position="141"/>
        <end position="161"/>
    </location>
</feature>
<dbReference type="EMBL" id="CADCUV010000001">
    <property type="protein sequence ID" value="CAA9381766.1"/>
    <property type="molecule type" value="Genomic_DNA"/>
</dbReference>
<proteinExistence type="predicted"/>
<organism evidence="7">
    <name type="scientific">uncultured Rubrobacteraceae bacterium</name>
    <dbReference type="NCBI Taxonomy" id="349277"/>
    <lineage>
        <taxon>Bacteria</taxon>
        <taxon>Bacillati</taxon>
        <taxon>Actinomycetota</taxon>
        <taxon>Rubrobacteria</taxon>
        <taxon>Rubrobacterales</taxon>
        <taxon>Rubrobacteraceae</taxon>
        <taxon>environmental samples</taxon>
    </lineage>
</organism>
<feature type="transmembrane region" description="Helical" evidence="5">
    <location>
        <begin position="231"/>
        <end position="252"/>
    </location>
</feature>
<dbReference type="CDD" id="cd17353">
    <property type="entry name" value="MFS_OFA_like"/>
    <property type="match status" value="1"/>
</dbReference>
<evidence type="ECO:0000259" key="6">
    <source>
        <dbReference type="PROSITE" id="PS50850"/>
    </source>
</evidence>
<dbReference type="PANTHER" id="PTHR11360:SF317">
    <property type="entry name" value="MAJOR FACILITATOR SUPERFAMILY (MFS) PROFILE DOMAIN-CONTAINING PROTEIN-RELATED"/>
    <property type="match status" value="1"/>
</dbReference>
<dbReference type="PROSITE" id="PS50850">
    <property type="entry name" value="MFS"/>
    <property type="match status" value="1"/>
</dbReference>
<evidence type="ECO:0000313" key="7">
    <source>
        <dbReference type="EMBL" id="CAA9381766.1"/>
    </source>
</evidence>
<evidence type="ECO:0000256" key="4">
    <source>
        <dbReference type="ARBA" id="ARBA00023136"/>
    </source>
</evidence>
<evidence type="ECO:0000256" key="3">
    <source>
        <dbReference type="ARBA" id="ARBA00022989"/>
    </source>
</evidence>
<feature type="transmembrane region" description="Helical" evidence="5">
    <location>
        <begin position="320"/>
        <end position="342"/>
    </location>
</feature>
<feature type="transmembrane region" description="Helical" evidence="5">
    <location>
        <begin position="295"/>
        <end position="314"/>
    </location>
</feature>
<comment type="subcellular location">
    <subcellularLocation>
        <location evidence="1">Cell membrane</location>
        <topology evidence="1">Multi-pass membrane protein</topology>
    </subcellularLocation>
</comment>
<dbReference type="PANTHER" id="PTHR11360">
    <property type="entry name" value="MONOCARBOXYLATE TRANSPORTER"/>
    <property type="match status" value="1"/>
</dbReference>
<keyword evidence="4 5" id="KW-0472">Membrane</keyword>
<dbReference type="SUPFAM" id="SSF103473">
    <property type="entry name" value="MFS general substrate transporter"/>
    <property type="match status" value="1"/>
</dbReference>
<name>A0A6J4NCZ2_9ACTN</name>
<feature type="domain" description="Major facilitator superfamily (MFS) profile" evidence="6">
    <location>
        <begin position="13"/>
        <end position="409"/>
    </location>
</feature>
<dbReference type="GO" id="GO:0005886">
    <property type="term" value="C:plasma membrane"/>
    <property type="evidence" value="ECO:0007669"/>
    <property type="project" value="UniProtKB-SubCell"/>
</dbReference>
<dbReference type="InterPro" id="IPR036259">
    <property type="entry name" value="MFS_trans_sf"/>
</dbReference>
<evidence type="ECO:0000256" key="5">
    <source>
        <dbReference type="SAM" id="Phobius"/>
    </source>
</evidence>
<dbReference type="InterPro" id="IPR020846">
    <property type="entry name" value="MFS_dom"/>
</dbReference>
<feature type="transmembrane region" description="Helical" evidence="5">
    <location>
        <begin position="12"/>
        <end position="35"/>
    </location>
</feature>
<dbReference type="InterPro" id="IPR050327">
    <property type="entry name" value="Proton-linked_MCT"/>
</dbReference>
<feature type="transmembrane region" description="Helical" evidence="5">
    <location>
        <begin position="258"/>
        <end position="283"/>
    </location>
</feature>
<feature type="transmembrane region" description="Helical" evidence="5">
    <location>
        <begin position="383"/>
        <end position="404"/>
    </location>
</feature>
<feature type="transmembrane region" description="Helical" evidence="5">
    <location>
        <begin position="167"/>
        <end position="191"/>
    </location>
</feature>
<gene>
    <name evidence="7" type="ORF">AVDCRST_MAG22-4</name>
</gene>
<reference evidence="7" key="1">
    <citation type="submission" date="2020-02" db="EMBL/GenBank/DDBJ databases">
        <authorList>
            <person name="Meier V. D."/>
        </authorList>
    </citation>
    <scope>NUCLEOTIDE SEQUENCE</scope>
    <source>
        <strain evidence="7">AVDCRST_MAG22</strain>
    </source>
</reference>